<keyword evidence="3" id="KW-1185">Reference proteome</keyword>
<feature type="compositionally biased region" description="Basic and acidic residues" evidence="1">
    <location>
        <begin position="216"/>
        <end position="226"/>
    </location>
</feature>
<evidence type="ECO:0000313" key="2">
    <source>
        <dbReference type="EMBL" id="KAF9513361.1"/>
    </source>
</evidence>
<feature type="region of interest" description="Disordered" evidence="1">
    <location>
        <begin position="208"/>
        <end position="238"/>
    </location>
</feature>
<gene>
    <name evidence="2" type="ORF">BS47DRAFT_1344435</name>
</gene>
<proteinExistence type="predicted"/>
<organism evidence="2 3">
    <name type="scientific">Hydnum rufescens UP504</name>
    <dbReference type="NCBI Taxonomy" id="1448309"/>
    <lineage>
        <taxon>Eukaryota</taxon>
        <taxon>Fungi</taxon>
        <taxon>Dikarya</taxon>
        <taxon>Basidiomycota</taxon>
        <taxon>Agaricomycotina</taxon>
        <taxon>Agaricomycetes</taxon>
        <taxon>Cantharellales</taxon>
        <taxon>Hydnaceae</taxon>
        <taxon>Hydnum</taxon>
    </lineage>
</organism>
<reference evidence="2" key="1">
    <citation type="journal article" date="2020" name="Nat. Commun.">
        <title>Large-scale genome sequencing of mycorrhizal fungi provides insights into the early evolution of symbiotic traits.</title>
        <authorList>
            <person name="Miyauchi S."/>
            <person name="Kiss E."/>
            <person name="Kuo A."/>
            <person name="Drula E."/>
            <person name="Kohler A."/>
            <person name="Sanchez-Garcia M."/>
            <person name="Morin E."/>
            <person name="Andreopoulos B."/>
            <person name="Barry K.W."/>
            <person name="Bonito G."/>
            <person name="Buee M."/>
            <person name="Carver A."/>
            <person name="Chen C."/>
            <person name="Cichocki N."/>
            <person name="Clum A."/>
            <person name="Culley D."/>
            <person name="Crous P.W."/>
            <person name="Fauchery L."/>
            <person name="Girlanda M."/>
            <person name="Hayes R.D."/>
            <person name="Keri Z."/>
            <person name="LaButti K."/>
            <person name="Lipzen A."/>
            <person name="Lombard V."/>
            <person name="Magnuson J."/>
            <person name="Maillard F."/>
            <person name="Murat C."/>
            <person name="Nolan M."/>
            <person name="Ohm R.A."/>
            <person name="Pangilinan J."/>
            <person name="Pereira M.F."/>
            <person name="Perotto S."/>
            <person name="Peter M."/>
            <person name="Pfister S."/>
            <person name="Riley R."/>
            <person name="Sitrit Y."/>
            <person name="Stielow J.B."/>
            <person name="Szollosi G."/>
            <person name="Zifcakova L."/>
            <person name="Stursova M."/>
            <person name="Spatafora J.W."/>
            <person name="Tedersoo L."/>
            <person name="Vaario L.M."/>
            <person name="Yamada A."/>
            <person name="Yan M."/>
            <person name="Wang P."/>
            <person name="Xu J."/>
            <person name="Bruns T."/>
            <person name="Baldrian P."/>
            <person name="Vilgalys R."/>
            <person name="Dunand C."/>
            <person name="Henrissat B."/>
            <person name="Grigoriev I.V."/>
            <person name="Hibbett D."/>
            <person name="Nagy L.G."/>
            <person name="Martin F.M."/>
        </authorList>
    </citation>
    <scope>NUCLEOTIDE SEQUENCE</scope>
    <source>
        <strain evidence="2">UP504</strain>
    </source>
</reference>
<evidence type="ECO:0000256" key="1">
    <source>
        <dbReference type="SAM" id="MobiDB-lite"/>
    </source>
</evidence>
<dbReference type="AlphaFoldDB" id="A0A9P6AYZ1"/>
<comment type="caution">
    <text evidence="2">The sequence shown here is derived from an EMBL/GenBank/DDBJ whole genome shotgun (WGS) entry which is preliminary data.</text>
</comment>
<accession>A0A9P6AYZ1</accession>
<evidence type="ECO:0000313" key="3">
    <source>
        <dbReference type="Proteomes" id="UP000886523"/>
    </source>
</evidence>
<dbReference type="Proteomes" id="UP000886523">
    <property type="component" value="Unassembled WGS sequence"/>
</dbReference>
<sequence length="238" mass="25921">MVDLCCVDHEGFAMLCNLTIMDLEVWTHPCHHCGPAIGLSSLVTFCLMHDLPIPLLQCFCIFDGYPAAYMSCYWNGDWTWLGKLYNIQPCTHVGWPNVPYMPYCFHLLTQPAFQCDAPIYPLPMMQNLLFANIPSSSGSSLLGDLPVGQLTCPHLSLPGHLKSSQLNIKGLVTLSALECTVCGLVFITGALSTHIPLCVGAQLEEVENEGEDEGVDMEKDQGADKKGKGKAPGQGDGF</sequence>
<name>A0A9P6AYZ1_9AGAM</name>
<protein>
    <submittedName>
        <fullName evidence="2">Uncharacterized protein</fullName>
    </submittedName>
</protein>
<dbReference type="EMBL" id="MU128974">
    <property type="protein sequence ID" value="KAF9513361.1"/>
    <property type="molecule type" value="Genomic_DNA"/>
</dbReference>